<sequence length="559" mass="60892">MIRPLLLAATLLLPPAVQAQGVAGPYLAARIAGFGNDHTAAAEYYATLLEQDHATPQVLENALIIYSVLGDFRSAREVADRMDESGQVSQFAASARMVAALQDGRFGDARDLLSGDGVGGALLDGLLAAWIEAADGDMGAALDGFDRLAETESFAPFAQMHKAFALAQAGDFEGADAIFSGEENGPLNATTRGIEAHAQVLAQLGRSEDALELLQKANEVTNSATLRDLEDRIAAGERPPYDVVATPMDGMAEAYFTLAALLMGDSSVTFTLLNARAALALRPTHVEGLLLTADLLEGQEQYALAAEVFAAVPRDDPGFHEAEIARADVLLASGQDEAAIEVLSSLTRSNGEEIDVWAAYADALRRLERFAPAAVAYDRSIDMLPEVTPRHWFLFYARGVAHEQLDEWPAAEADFRRALDLNPDQPNVLNYLGYGLVEQRSKLDEALDMIERAVAARPDDGYITDSLAWVYYRLGRHEDAVEPMERAVMLNPLDPLINDHLGDVLWSVGRKREAEFQWRRALSLDPKEEIDRIRRKLEVGLDRVLEEEGEAGPIEAADR</sequence>
<dbReference type="PANTHER" id="PTHR44858:SF17">
    <property type="match status" value="1"/>
</dbReference>
<dbReference type="Proteomes" id="UP000048908">
    <property type="component" value="Unassembled WGS sequence"/>
</dbReference>
<evidence type="ECO:0000313" key="6">
    <source>
        <dbReference type="Proteomes" id="UP000048908"/>
    </source>
</evidence>
<organism evidence="5 6">
    <name type="scientific">Jannaschia rubra</name>
    <dbReference type="NCBI Taxonomy" id="282197"/>
    <lineage>
        <taxon>Bacteria</taxon>
        <taxon>Pseudomonadati</taxon>
        <taxon>Pseudomonadota</taxon>
        <taxon>Alphaproteobacteria</taxon>
        <taxon>Rhodobacterales</taxon>
        <taxon>Roseobacteraceae</taxon>
        <taxon>Jannaschia</taxon>
    </lineage>
</organism>
<dbReference type="InterPro" id="IPR050498">
    <property type="entry name" value="Ycf3"/>
</dbReference>
<gene>
    <name evidence="5" type="ORF">JAN5088_01060</name>
</gene>
<dbReference type="SMART" id="SM00028">
    <property type="entry name" value="TPR"/>
    <property type="match status" value="6"/>
</dbReference>
<keyword evidence="5" id="KW-0675">Receptor</keyword>
<dbReference type="PROSITE" id="PS50005">
    <property type="entry name" value="TPR"/>
    <property type="match status" value="2"/>
</dbReference>
<evidence type="ECO:0000256" key="1">
    <source>
        <dbReference type="ARBA" id="ARBA00022737"/>
    </source>
</evidence>
<feature type="repeat" description="TPR" evidence="3">
    <location>
        <begin position="461"/>
        <end position="494"/>
    </location>
</feature>
<accession>A0A0M6XMB9</accession>
<protein>
    <submittedName>
        <fullName evidence="5">Bacteriophage N4 receptor, outer membrane subunit</fullName>
    </submittedName>
</protein>
<evidence type="ECO:0000313" key="5">
    <source>
        <dbReference type="EMBL" id="CTQ32296.1"/>
    </source>
</evidence>
<dbReference type="InterPro" id="IPR013105">
    <property type="entry name" value="TPR_2"/>
</dbReference>
<dbReference type="EMBL" id="CXPG01000013">
    <property type="protein sequence ID" value="CTQ32296.1"/>
    <property type="molecule type" value="Genomic_DNA"/>
</dbReference>
<feature type="chain" id="PRO_5005807020" evidence="4">
    <location>
        <begin position="20"/>
        <end position="559"/>
    </location>
</feature>
<dbReference type="Pfam" id="PF14559">
    <property type="entry name" value="TPR_19"/>
    <property type="match status" value="1"/>
</dbReference>
<dbReference type="InterPro" id="IPR011990">
    <property type="entry name" value="TPR-like_helical_dom_sf"/>
</dbReference>
<name>A0A0M6XMB9_9RHOB</name>
<keyword evidence="4" id="KW-0732">Signal</keyword>
<dbReference type="Gene3D" id="1.25.40.10">
    <property type="entry name" value="Tetratricopeptide repeat domain"/>
    <property type="match status" value="3"/>
</dbReference>
<keyword evidence="1" id="KW-0677">Repeat</keyword>
<evidence type="ECO:0000256" key="2">
    <source>
        <dbReference type="ARBA" id="ARBA00022803"/>
    </source>
</evidence>
<keyword evidence="6" id="KW-1185">Reference proteome</keyword>
<feature type="repeat" description="TPR" evidence="3">
    <location>
        <begin position="392"/>
        <end position="425"/>
    </location>
</feature>
<feature type="signal peptide" evidence="4">
    <location>
        <begin position="1"/>
        <end position="19"/>
    </location>
</feature>
<proteinExistence type="predicted"/>
<dbReference type="AlphaFoldDB" id="A0A0M6XMB9"/>
<evidence type="ECO:0000256" key="4">
    <source>
        <dbReference type="SAM" id="SignalP"/>
    </source>
</evidence>
<dbReference type="Pfam" id="PF13432">
    <property type="entry name" value="TPR_16"/>
    <property type="match status" value="1"/>
</dbReference>
<evidence type="ECO:0000256" key="3">
    <source>
        <dbReference type="PROSITE-ProRule" id="PRU00339"/>
    </source>
</evidence>
<dbReference type="InterPro" id="IPR019734">
    <property type="entry name" value="TPR_rpt"/>
</dbReference>
<dbReference type="OrthoDB" id="9766710at2"/>
<dbReference type="PANTHER" id="PTHR44858">
    <property type="entry name" value="TETRATRICOPEPTIDE REPEAT PROTEIN 6"/>
    <property type="match status" value="1"/>
</dbReference>
<dbReference type="Pfam" id="PF07719">
    <property type="entry name" value="TPR_2"/>
    <property type="match status" value="1"/>
</dbReference>
<dbReference type="RefSeq" id="WP_055681756.1">
    <property type="nucleotide sequence ID" value="NZ_CXPG01000013.1"/>
</dbReference>
<dbReference type="SUPFAM" id="SSF48452">
    <property type="entry name" value="TPR-like"/>
    <property type="match status" value="2"/>
</dbReference>
<keyword evidence="2 3" id="KW-0802">TPR repeat</keyword>
<dbReference type="STRING" id="282197.SAMN04488517_105143"/>
<reference evidence="5 6" key="1">
    <citation type="submission" date="2015-07" db="EMBL/GenBank/DDBJ databases">
        <authorList>
            <person name="Noorani M."/>
        </authorList>
    </citation>
    <scope>NUCLEOTIDE SEQUENCE [LARGE SCALE GENOMIC DNA]</scope>
    <source>
        <strain evidence="5 6">CECT 5088</strain>
    </source>
</reference>